<dbReference type="GO" id="GO:0006567">
    <property type="term" value="P:L-threonine catabolic process"/>
    <property type="evidence" value="ECO:0007669"/>
    <property type="project" value="TreeGrafter"/>
</dbReference>
<dbReference type="STRING" id="426128.SAMN05660297_00416"/>
<dbReference type="OrthoDB" id="9774495at2"/>
<accession>A0A1H9YUQ9</accession>
<dbReference type="RefSeq" id="WP_090438525.1">
    <property type="nucleotide sequence ID" value="NZ_FOHU01000001.1"/>
</dbReference>
<dbReference type="CDD" id="cd06502">
    <property type="entry name" value="TA_like"/>
    <property type="match status" value="1"/>
</dbReference>
<dbReference type="FunFam" id="3.90.1150.10:FF:000041">
    <property type="entry name" value="Low-specificity L-threonine aldolase"/>
    <property type="match status" value="1"/>
</dbReference>
<dbReference type="InterPro" id="IPR001597">
    <property type="entry name" value="ArAA_b-elim_lyase/Thr_aldolase"/>
</dbReference>
<proteinExistence type="inferred from homology"/>
<dbReference type="SUPFAM" id="SSF53383">
    <property type="entry name" value="PLP-dependent transferases"/>
    <property type="match status" value="1"/>
</dbReference>
<dbReference type="GO" id="GO:0005829">
    <property type="term" value="C:cytosol"/>
    <property type="evidence" value="ECO:0007669"/>
    <property type="project" value="TreeGrafter"/>
</dbReference>
<keyword evidence="4" id="KW-0456">Lyase</keyword>
<dbReference type="EMBL" id="FOHU01000001">
    <property type="protein sequence ID" value="SES72877.1"/>
    <property type="molecule type" value="Genomic_DNA"/>
</dbReference>
<dbReference type="AlphaFoldDB" id="A0A1H9YUQ9"/>
<comment type="cofactor">
    <cofactor evidence="1">
        <name>pyridoxal 5'-phosphate</name>
        <dbReference type="ChEBI" id="CHEBI:597326"/>
    </cofactor>
</comment>
<dbReference type="InterPro" id="IPR015424">
    <property type="entry name" value="PyrdxlP-dep_Trfase"/>
</dbReference>
<reference evidence="7 8" key="1">
    <citation type="submission" date="2016-10" db="EMBL/GenBank/DDBJ databases">
        <authorList>
            <person name="de Groot N.N."/>
        </authorList>
    </citation>
    <scope>NUCLEOTIDE SEQUENCE [LARGE SCALE GENOMIC DNA]</scope>
    <source>
        <strain evidence="7 8">DSM 18979</strain>
    </source>
</reference>
<dbReference type="GO" id="GO:0006545">
    <property type="term" value="P:glycine biosynthetic process"/>
    <property type="evidence" value="ECO:0007669"/>
    <property type="project" value="TreeGrafter"/>
</dbReference>
<protein>
    <submittedName>
        <fullName evidence="7">L-threonine aldolase</fullName>
    </submittedName>
</protein>
<dbReference type="PIRSF" id="PIRSF017617">
    <property type="entry name" value="Thr_aldolase"/>
    <property type="match status" value="1"/>
</dbReference>
<gene>
    <name evidence="7" type="ORF">SAMN05660297_00416</name>
</gene>
<keyword evidence="8" id="KW-1185">Reference proteome</keyword>
<dbReference type="InterPro" id="IPR015421">
    <property type="entry name" value="PyrdxlP-dep_Trfase_major"/>
</dbReference>
<dbReference type="FunFam" id="3.40.640.10:FF:000030">
    <property type="entry name" value="Low-specificity L-threonine aldolase"/>
    <property type="match status" value="1"/>
</dbReference>
<name>A0A1H9YUQ9_9FIRM</name>
<organism evidence="7 8">
    <name type="scientific">Natronincola peptidivorans</name>
    <dbReference type="NCBI Taxonomy" id="426128"/>
    <lineage>
        <taxon>Bacteria</taxon>
        <taxon>Bacillati</taxon>
        <taxon>Bacillota</taxon>
        <taxon>Clostridia</taxon>
        <taxon>Peptostreptococcales</taxon>
        <taxon>Natronincolaceae</taxon>
        <taxon>Natronincola</taxon>
    </lineage>
</organism>
<dbReference type="PANTHER" id="PTHR48097">
    <property type="entry name" value="L-THREONINE ALDOLASE-RELATED"/>
    <property type="match status" value="1"/>
</dbReference>
<evidence type="ECO:0000313" key="7">
    <source>
        <dbReference type="EMBL" id="SES72877.1"/>
    </source>
</evidence>
<evidence type="ECO:0000313" key="8">
    <source>
        <dbReference type="Proteomes" id="UP000199568"/>
    </source>
</evidence>
<dbReference type="InterPro" id="IPR023603">
    <property type="entry name" value="Low_specificity_L-TA-like"/>
</dbReference>
<evidence type="ECO:0000256" key="2">
    <source>
        <dbReference type="ARBA" id="ARBA00006966"/>
    </source>
</evidence>
<dbReference type="Pfam" id="PF01212">
    <property type="entry name" value="Beta_elim_lyase"/>
    <property type="match status" value="1"/>
</dbReference>
<evidence type="ECO:0000256" key="5">
    <source>
        <dbReference type="PIRSR" id="PIRSR017617-1"/>
    </source>
</evidence>
<dbReference type="InterPro" id="IPR015422">
    <property type="entry name" value="PyrdxlP-dep_Trfase_small"/>
</dbReference>
<evidence type="ECO:0000256" key="3">
    <source>
        <dbReference type="ARBA" id="ARBA00022898"/>
    </source>
</evidence>
<evidence type="ECO:0000259" key="6">
    <source>
        <dbReference type="Pfam" id="PF01212"/>
    </source>
</evidence>
<evidence type="ECO:0000256" key="1">
    <source>
        <dbReference type="ARBA" id="ARBA00001933"/>
    </source>
</evidence>
<dbReference type="Gene3D" id="3.90.1150.10">
    <property type="entry name" value="Aspartate Aminotransferase, domain 1"/>
    <property type="match status" value="1"/>
</dbReference>
<comment type="similarity">
    <text evidence="2">Belongs to the threonine aldolase family.</text>
</comment>
<dbReference type="GO" id="GO:0008732">
    <property type="term" value="F:L-allo-threonine aldolase activity"/>
    <property type="evidence" value="ECO:0007669"/>
    <property type="project" value="TreeGrafter"/>
</dbReference>
<dbReference type="Gene3D" id="3.40.640.10">
    <property type="entry name" value="Type I PLP-dependent aspartate aminotransferase-like (Major domain)"/>
    <property type="match status" value="1"/>
</dbReference>
<dbReference type="Proteomes" id="UP000199568">
    <property type="component" value="Unassembled WGS sequence"/>
</dbReference>
<feature type="domain" description="Aromatic amino acid beta-eliminating lyase/threonine aldolase" evidence="6">
    <location>
        <begin position="5"/>
        <end position="288"/>
    </location>
</feature>
<keyword evidence="3" id="KW-0663">Pyridoxal phosphate</keyword>
<dbReference type="NCBIfam" id="NF041359">
    <property type="entry name" value="GntG_guanitoxin"/>
    <property type="match status" value="1"/>
</dbReference>
<evidence type="ECO:0000256" key="4">
    <source>
        <dbReference type="ARBA" id="ARBA00023239"/>
    </source>
</evidence>
<feature type="modified residue" description="N6-(pyridoxal phosphate)lysine" evidence="5">
    <location>
        <position position="201"/>
    </location>
</feature>
<dbReference type="NCBIfam" id="NF007825">
    <property type="entry name" value="PRK10534.1"/>
    <property type="match status" value="1"/>
</dbReference>
<sequence length="345" mass="37747">MKKLDFRSDTVTMPTAKMLERMVQAELGDDVYGDDSTVNKLEALAAELLGKEAGLFVPTGTMGNLLAIMSHTTPGQEIILEENCHIYLYEVAGIARVAGVQAKPIKGIDGVMSPKDLENAIRKENIHFPETGLICLENTHNMAGGMVVPLENMESIYALAKHKNIPLHLDGARIFNASRYLNKDVKEIARFTDSVMFCFSKGLGSPIGSMLVGTKDFIKKARKLRKMLGGGMRQVGVIAAAGILALEEMPKVLDIDHTNAKLLAKGLNKLAGINIDIEKIHTNIVNVDFSNTGLSTNQLIPKLQERGLLSNPRNNDVIRFVTHKDVSSDDVKEAIEMIKETINQG</sequence>
<dbReference type="PANTHER" id="PTHR48097:SF9">
    <property type="entry name" value="L-THREONINE ALDOLASE"/>
    <property type="match status" value="1"/>
</dbReference>